<dbReference type="AlphaFoldDB" id="A0AAE6V590"/>
<organism evidence="2 3">
    <name type="scientific">Rathayibacter tanaceti</name>
    <dbReference type="NCBI Taxonomy" id="1671680"/>
    <lineage>
        <taxon>Bacteria</taxon>
        <taxon>Bacillati</taxon>
        <taxon>Actinomycetota</taxon>
        <taxon>Actinomycetes</taxon>
        <taxon>Micrococcales</taxon>
        <taxon>Microbacteriaceae</taxon>
        <taxon>Rathayibacter</taxon>
    </lineage>
</organism>
<sequence length="133" mass="15341">MTHADLPLRVTERFPLPDGRRGVSTWWASDPEQLEQQLRTRAGHGHPEREPPRRLHRCPPGVLLIEERVGDALRPVAPELLARTDRRWHRALLRSRRADWLRRMIGPRDLASTEAPAAASRWVESADRRHPPG</sequence>
<dbReference type="KEGG" id="rte:GSU10_02410"/>
<dbReference type="RefSeq" id="WP_132504810.1">
    <property type="nucleotide sequence ID" value="NZ_CP047186.1"/>
</dbReference>
<dbReference type="Proteomes" id="UP000465031">
    <property type="component" value="Chromosome"/>
</dbReference>
<accession>A0AAE6V590</accession>
<feature type="region of interest" description="Disordered" evidence="1">
    <location>
        <begin position="28"/>
        <end position="58"/>
    </location>
</feature>
<gene>
    <name evidence="2" type="ORF">GSU10_02410</name>
</gene>
<protein>
    <submittedName>
        <fullName evidence="2">Uncharacterized protein</fullName>
    </submittedName>
</protein>
<evidence type="ECO:0000313" key="2">
    <source>
        <dbReference type="EMBL" id="QHC54618.1"/>
    </source>
</evidence>
<name>A0AAE6V590_9MICO</name>
<dbReference type="EMBL" id="CP047186">
    <property type="protein sequence ID" value="QHC54618.1"/>
    <property type="molecule type" value="Genomic_DNA"/>
</dbReference>
<proteinExistence type="predicted"/>
<evidence type="ECO:0000256" key="1">
    <source>
        <dbReference type="SAM" id="MobiDB-lite"/>
    </source>
</evidence>
<reference evidence="3" key="1">
    <citation type="submission" date="2019-12" db="EMBL/GenBank/DDBJ databases">
        <title>Complete and draft genome sequences of new strains and members of some known species of the genus Rathayibacter isolated from plants.</title>
        <authorList>
            <person name="Tarlachkov S.V."/>
            <person name="Starodumova I.P."/>
            <person name="Dorofeeva L.V."/>
            <person name="Prisyazhnaya N.V."/>
            <person name="Leyn S."/>
            <person name="Zlamal J."/>
            <person name="Elan M."/>
            <person name="Osterman A.L."/>
            <person name="Nadler S."/>
            <person name="Subbotin S.A."/>
            <person name="Evtushenko L.I."/>
        </authorList>
    </citation>
    <scope>NUCLEOTIDE SEQUENCE [LARGE SCALE GENOMIC DNA]</scope>
    <source>
        <strain evidence="3">VKM Ac-2761</strain>
    </source>
</reference>
<feature type="compositionally biased region" description="Basic and acidic residues" evidence="1">
    <location>
        <begin position="124"/>
        <end position="133"/>
    </location>
</feature>
<evidence type="ECO:0000313" key="3">
    <source>
        <dbReference type="Proteomes" id="UP000465031"/>
    </source>
</evidence>
<feature type="region of interest" description="Disordered" evidence="1">
    <location>
        <begin position="107"/>
        <end position="133"/>
    </location>
</feature>